<dbReference type="EMBL" id="MK318969">
    <property type="protein sequence ID" value="QCL09427.1"/>
    <property type="molecule type" value="Genomic_DNA"/>
</dbReference>
<feature type="domain" description="Methyltransferase type 11" evidence="1">
    <location>
        <begin position="49"/>
        <end position="145"/>
    </location>
</feature>
<name>A0A7S5DSN8_RHIRH</name>
<organism evidence="2">
    <name type="scientific">Rhizobium rhizogenes</name>
    <name type="common">Agrobacterium rhizogenes</name>
    <dbReference type="NCBI Taxonomy" id="359"/>
    <lineage>
        <taxon>Bacteria</taxon>
        <taxon>Pseudomonadati</taxon>
        <taxon>Pseudomonadota</taxon>
        <taxon>Alphaproteobacteria</taxon>
        <taxon>Hyphomicrobiales</taxon>
        <taxon>Rhizobiaceae</taxon>
        <taxon>Rhizobium/Agrobacterium group</taxon>
        <taxon>Rhizobium</taxon>
    </lineage>
</organism>
<dbReference type="Gene3D" id="3.40.50.150">
    <property type="entry name" value="Vaccinia Virus protein VP39"/>
    <property type="match status" value="1"/>
</dbReference>
<dbReference type="CDD" id="cd02440">
    <property type="entry name" value="AdoMet_MTases"/>
    <property type="match status" value="1"/>
</dbReference>
<dbReference type="EMBL" id="MK318971">
    <property type="protein sequence ID" value="QCL09596.1"/>
    <property type="molecule type" value="Genomic_DNA"/>
</dbReference>
<accession>A0A7S5DSN8</accession>
<protein>
    <submittedName>
        <fullName evidence="2">Methyltransferase domain protein</fullName>
    </submittedName>
</protein>
<dbReference type="GO" id="GO:0032259">
    <property type="term" value="P:methylation"/>
    <property type="evidence" value="ECO:0007669"/>
    <property type="project" value="UniProtKB-KW"/>
</dbReference>
<keyword evidence="2" id="KW-0614">Plasmid</keyword>
<sequence>MSEAMQYSHTGWETYYREHRDERAWGGTPDGFLMEHIDDVLVEGASIVLDVASGDGRNSEPFLDRGMTVVSADLSPAALSTFGNRSRLSGGRKPCLIAGDFLSVGLMPEQFDAIVCFNSIPHFESPSLALLKIADLLCVGGRAAFNAFTPGDVAFGQGERVGANKYYYLDTLFTFMTEDDVKSILPLSVSVVHSETRKWEEPDHGTYRKGKHTHEACFFIIEKKAGRVG</sequence>
<dbReference type="GO" id="GO:0008757">
    <property type="term" value="F:S-adenosylmethionine-dependent methyltransferase activity"/>
    <property type="evidence" value="ECO:0007669"/>
    <property type="project" value="InterPro"/>
</dbReference>
<reference evidence="2" key="1">
    <citation type="submission" date="2018-12" db="EMBL/GenBank/DDBJ databases">
        <title>Three Rhizobium rhizogenes strains isolated from the same crown gall tumor carry diverse plasmids.</title>
        <authorList>
            <person name="Pulawska J."/>
            <person name="Kuzmanovic N."/>
        </authorList>
    </citation>
    <scope>NUCLEOTIDE SEQUENCE</scope>
    <source>
        <strain evidence="2">C5.7</strain>
        <strain evidence="3">Colt5.8</strain>
        <plasmid evidence="2">pC5.7c</plasmid>
        <plasmid evidence="3">pColt5.8a</plasmid>
    </source>
</reference>
<dbReference type="InterPro" id="IPR029063">
    <property type="entry name" value="SAM-dependent_MTases_sf"/>
</dbReference>
<geneLocation type="plasmid" evidence="3">
    <name>pColt5.8a</name>
</geneLocation>
<dbReference type="Pfam" id="PF08241">
    <property type="entry name" value="Methyltransf_11"/>
    <property type="match status" value="1"/>
</dbReference>
<dbReference type="AlphaFoldDB" id="A0A7S5DSN8"/>
<geneLocation type="plasmid" evidence="2">
    <name>pC5.7c</name>
</geneLocation>
<evidence type="ECO:0000313" key="3">
    <source>
        <dbReference type="EMBL" id="QCL09596.1"/>
    </source>
</evidence>
<dbReference type="PANTHER" id="PTHR43861">
    <property type="entry name" value="TRANS-ACONITATE 2-METHYLTRANSFERASE-RELATED"/>
    <property type="match status" value="1"/>
</dbReference>
<dbReference type="SUPFAM" id="SSF53335">
    <property type="entry name" value="S-adenosyl-L-methionine-dependent methyltransferases"/>
    <property type="match status" value="1"/>
</dbReference>
<keyword evidence="2" id="KW-0489">Methyltransferase</keyword>
<keyword evidence="2" id="KW-0808">Transferase</keyword>
<evidence type="ECO:0000259" key="1">
    <source>
        <dbReference type="Pfam" id="PF08241"/>
    </source>
</evidence>
<proteinExistence type="predicted"/>
<dbReference type="InterPro" id="IPR013216">
    <property type="entry name" value="Methyltransf_11"/>
</dbReference>
<gene>
    <name evidence="2" type="ORF">pC5.7c_560</name>
    <name evidence="3" type="ORF">pC5.8a_104</name>
</gene>
<dbReference type="RefSeq" id="WP_201009183.1">
    <property type="nucleotide sequence ID" value="NZ_MK318969.1"/>
</dbReference>
<evidence type="ECO:0000313" key="2">
    <source>
        <dbReference type="EMBL" id="QCL09427.1"/>
    </source>
</evidence>